<dbReference type="Proteomes" id="UP000253034">
    <property type="component" value="Unassembled WGS sequence"/>
</dbReference>
<accession>A0A369B196</accession>
<feature type="domain" description="HD-GYP" evidence="1">
    <location>
        <begin position="6"/>
        <end position="194"/>
    </location>
</feature>
<dbReference type="SMART" id="SM00471">
    <property type="entry name" value="HDc"/>
    <property type="match status" value="2"/>
</dbReference>
<organism evidence="2 3">
    <name type="scientific">Anaerobacterium chartisolvens</name>
    <dbReference type="NCBI Taxonomy" id="1297424"/>
    <lineage>
        <taxon>Bacteria</taxon>
        <taxon>Bacillati</taxon>
        <taxon>Bacillota</taxon>
        <taxon>Clostridia</taxon>
        <taxon>Eubacteriales</taxon>
        <taxon>Oscillospiraceae</taxon>
        <taxon>Anaerobacterium</taxon>
    </lineage>
</organism>
<dbReference type="PANTHER" id="PTHR43155">
    <property type="entry name" value="CYCLIC DI-GMP PHOSPHODIESTERASE PA4108-RELATED"/>
    <property type="match status" value="1"/>
</dbReference>
<evidence type="ECO:0000313" key="2">
    <source>
        <dbReference type="EMBL" id="RCX15450.1"/>
    </source>
</evidence>
<dbReference type="Gene3D" id="1.10.3210.10">
    <property type="entry name" value="Hypothetical protein af1432"/>
    <property type="match status" value="2"/>
</dbReference>
<reference evidence="2 3" key="1">
    <citation type="submission" date="2018-07" db="EMBL/GenBank/DDBJ databases">
        <title>Genomic Encyclopedia of Type Strains, Phase IV (KMG-IV): sequencing the most valuable type-strain genomes for metagenomic binning, comparative biology and taxonomic classification.</title>
        <authorList>
            <person name="Goeker M."/>
        </authorList>
    </citation>
    <scope>NUCLEOTIDE SEQUENCE [LARGE SCALE GENOMIC DNA]</scope>
    <source>
        <strain evidence="2 3">DSM 27016</strain>
    </source>
</reference>
<dbReference type="OrthoDB" id="9804747at2"/>
<dbReference type="RefSeq" id="WP_114298104.1">
    <property type="nucleotide sequence ID" value="NZ_QPJT01000013.1"/>
</dbReference>
<sequence length="419" mass="47561">MQIQNSKIALMDIIISISSLIDLVSPILTGHHKRVTYISLKIAGEMGLPKDIQNDIIIASLLHDSGALSLNERIETLRFEDQHATRHAEMGYRLLKDFPLFKQAARIIRHHHLKWNYGACEFCDMGKIHIGSHIIHLADRVDCLIDTNSNIINQTDDIQSIIKKHSGAVFSPQIVEAFLSVSSKEAFWLDTILNPDTIFRNFDLGYLSMHSDEFMDIAVIYKRIIDFRSKFTSTHSSGVAAVAELLGKIFKIPDESCRLFKAAGYMHDLGKLAIPSEILEKPGKLTKAEINIMKSHTYYLYHILEKVKGFEVINTWSSFHHEHLNGEGYPFRLKEEDLSIGSRILGVADIFTAITEDRPYRKGMEIEQALSVLNSMAKKNQIDADIVNSLINNFDTVNYVRLQSQAEALVEYNAFLKDE</sequence>
<feature type="domain" description="HD-GYP" evidence="1">
    <location>
        <begin position="210"/>
        <end position="406"/>
    </location>
</feature>
<dbReference type="Pfam" id="PF13487">
    <property type="entry name" value="HD_5"/>
    <property type="match status" value="2"/>
</dbReference>
<dbReference type="AlphaFoldDB" id="A0A369B196"/>
<protein>
    <submittedName>
        <fullName evidence="2">HD domain-containing protein</fullName>
    </submittedName>
</protein>
<dbReference type="CDD" id="cd00077">
    <property type="entry name" value="HDc"/>
    <property type="match status" value="2"/>
</dbReference>
<dbReference type="PANTHER" id="PTHR43155:SF1">
    <property type="entry name" value="3'3'-CGAMP-SPECIFIC PHOSPHODIESTERASE 1"/>
    <property type="match status" value="1"/>
</dbReference>
<proteinExistence type="predicted"/>
<comment type="caution">
    <text evidence="2">The sequence shown here is derived from an EMBL/GenBank/DDBJ whole genome shotgun (WGS) entry which is preliminary data.</text>
</comment>
<dbReference type="SUPFAM" id="SSF109604">
    <property type="entry name" value="HD-domain/PDEase-like"/>
    <property type="match status" value="2"/>
</dbReference>
<dbReference type="PROSITE" id="PS51832">
    <property type="entry name" value="HD_GYP"/>
    <property type="match status" value="2"/>
</dbReference>
<keyword evidence="3" id="KW-1185">Reference proteome</keyword>
<dbReference type="EMBL" id="QPJT01000013">
    <property type="protein sequence ID" value="RCX15450.1"/>
    <property type="molecule type" value="Genomic_DNA"/>
</dbReference>
<gene>
    <name evidence="2" type="ORF">DFR58_11330</name>
</gene>
<dbReference type="InterPro" id="IPR037522">
    <property type="entry name" value="HD_GYP_dom"/>
</dbReference>
<dbReference type="InterPro" id="IPR003607">
    <property type="entry name" value="HD/PDEase_dom"/>
</dbReference>
<name>A0A369B196_9FIRM</name>
<evidence type="ECO:0000313" key="3">
    <source>
        <dbReference type="Proteomes" id="UP000253034"/>
    </source>
</evidence>
<evidence type="ECO:0000259" key="1">
    <source>
        <dbReference type="PROSITE" id="PS51832"/>
    </source>
</evidence>